<dbReference type="PROSITE" id="PS00745">
    <property type="entry name" value="RF_PROK_I"/>
    <property type="match status" value="1"/>
</dbReference>
<feature type="domain" description="Prokaryotic-type class I peptide chain release factors" evidence="2">
    <location>
        <begin position="101"/>
        <end position="117"/>
    </location>
</feature>
<organism evidence="3 4">
    <name type="scientific">Ensete ventricosum</name>
    <name type="common">Abyssinian banana</name>
    <name type="synonym">Musa ensete</name>
    <dbReference type="NCBI Taxonomy" id="4639"/>
    <lineage>
        <taxon>Eukaryota</taxon>
        <taxon>Viridiplantae</taxon>
        <taxon>Streptophyta</taxon>
        <taxon>Embryophyta</taxon>
        <taxon>Tracheophyta</taxon>
        <taxon>Spermatophyta</taxon>
        <taxon>Magnoliopsida</taxon>
        <taxon>Liliopsida</taxon>
        <taxon>Zingiberales</taxon>
        <taxon>Musaceae</taxon>
        <taxon>Ensete</taxon>
    </lineage>
</organism>
<accession>A0AAV8RSS2</accession>
<dbReference type="PANTHER" id="PTHR47352">
    <property type="entry name" value="CLASS I PEPTIDE CHAIN RELEASE FACTOR"/>
    <property type="match status" value="1"/>
</dbReference>
<comment type="caution">
    <text evidence="3">The sequence shown here is derived from an EMBL/GenBank/DDBJ whole genome shotgun (WGS) entry which is preliminary data.</text>
</comment>
<feature type="chain" id="PRO_5043765183" description="Prokaryotic-type class I peptide chain release factors domain-containing protein" evidence="1">
    <location>
        <begin position="27"/>
        <end position="455"/>
    </location>
</feature>
<evidence type="ECO:0000256" key="1">
    <source>
        <dbReference type="SAM" id="SignalP"/>
    </source>
</evidence>
<dbReference type="InterPro" id="IPR000352">
    <property type="entry name" value="Pep_chain_release_fac_I"/>
</dbReference>
<dbReference type="Proteomes" id="UP001222027">
    <property type="component" value="Unassembled WGS sequence"/>
</dbReference>
<dbReference type="Pfam" id="PF07386">
    <property type="entry name" value="DUF1499"/>
    <property type="match status" value="1"/>
</dbReference>
<sequence length="455" mass="50317">MGSIIRGNLLLRELCLFSPFLRPSGCAPPPAVVPSTTVHVVIGGIRCAAAQSNDGGSQGKTSARLSLMKQVLQDAEERALSAGSEPTPKISLEHVTISYARSGGPGGQNVNKVNTKVDMRFNVKKAYWLSERVRDRILQMEKNRINKDGELVISSTKTRTQKGNIDDALEKLQAIIDAASYVPPPPSEEQKKRIEKLAAIGEQKSSLGSLQYCDSQEINAARIKINGLKCTYTFVRSLAAQQICGKAGGDEALVLGCSFRLRPRLAITDPIQSNSIESRPGRREVLLRSSEVAALAAIFHFSGTKPSYLGIQKNPPSLALCPATNNCLSTSEEISDANHYAPPWNYNPEDGRRKKHINKDEAILELLQVVTSLKPDNFTPRVAERREDYIRVEYESPIMGFVDDVEFWFPPGKKSIVEYRSASRIGNFDFDVNKKRIKALRSELEKKGWSSEGRF</sequence>
<gene>
    <name evidence="3" type="ORF">OPV22_006324</name>
</gene>
<dbReference type="Gene3D" id="3.30.160.20">
    <property type="match status" value="1"/>
</dbReference>
<dbReference type="Pfam" id="PF00472">
    <property type="entry name" value="RF-1"/>
    <property type="match status" value="1"/>
</dbReference>
<name>A0AAV8RSS2_ENSVE</name>
<keyword evidence="1" id="KW-0732">Signal</keyword>
<evidence type="ECO:0000259" key="2">
    <source>
        <dbReference type="PROSITE" id="PS00745"/>
    </source>
</evidence>
<dbReference type="EMBL" id="JAQQAF010000002">
    <property type="protein sequence ID" value="KAJ8505438.1"/>
    <property type="molecule type" value="Genomic_DNA"/>
</dbReference>
<evidence type="ECO:0000313" key="4">
    <source>
        <dbReference type="Proteomes" id="UP001222027"/>
    </source>
</evidence>
<dbReference type="PANTHER" id="PTHR47352:SF1">
    <property type="entry name" value="CLASS I PEPTIDE CHAIN RELEASE FACTOR"/>
    <property type="match status" value="1"/>
</dbReference>
<evidence type="ECO:0000313" key="3">
    <source>
        <dbReference type="EMBL" id="KAJ8505438.1"/>
    </source>
</evidence>
<feature type="signal peptide" evidence="1">
    <location>
        <begin position="1"/>
        <end position="26"/>
    </location>
</feature>
<dbReference type="AlphaFoldDB" id="A0AAV8RSS2"/>
<reference evidence="3 4" key="1">
    <citation type="submission" date="2022-12" db="EMBL/GenBank/DDBJ databases">
        <title>Chromosome-scale assembly of the Ensete ventricosum genome.</title>
        <authorList>
            <person name="Dussert Y."/>
            <person name="Stocks J."/>
            <person name="Wendawek A."/>
            <person name="Woldeyes F."/>
            <person name="Nichols R.A."/>
            <person name="Borrell J.S."/>
        </authorList>
    </citation>
    <scope>NUCLEOTIDE SEQUENCE [LARGE SCALE GENOMIC DNA]</scope>
    <source>
        <strain evidence="4">cv. Maze</strain>
        <tissue evidence="3">Seeds</tissue>
    </source>
</reference>
<dbReference type="InterPro" id="IPR010865">
    <property type="entry name" value="DUF1499"/>
</dbReference>
<keyword evidence="4" id="KW-1185">Reference proteome</keyword>
<protein>
    <recommendedName>
        <fullName evidence="2">Prokaryotic-type class I peptide chain release factors domain-containing protein</fullName>
    </recommendedName>
</protein>
<dbReference type="SUPFAM" id="SSF110916">
    <property type="entry name" value="Peptidyl-tRNA hydrolase domain-like"/>
    <property type="match status" value="1"/>
</dbReference>
<dbReference type="GO" id="GO:0003747">
    <property type="term" value="F:translation release factor activity"/>
    <property type="evidence" value="ECO:0007669"/>
    <property type="project" value="InterPro"/>
</dbReference>
<proteinExistence type="predicted"/>